<gene>
    <name evidence="2" type="ORF">E2C01_018228</name>
</gene>
<dbReference type="Proteomes" id="UP000324222">
    <property type="component" value="Unassembled WGS sequence"/>
</dbReference>
<proteinExistence type="predicted"/>
<sequence>MATGGKATHGMPQEHWNTVEVAQKFCGPGKRGSKIASSSWNGAKDFVVGRKRQRKGHHAVHPTVATISISLAYFSLLLLVECRDLVKPRCVKLLYIKKNAGIQRKVQPVASSLKIRRDTD</sequence>
<reference evidence="2 3" key="1">
    <citation type="submission" date="2019-05" db="EMBL/GenBank/DDBJ databases">
        <title>Another draft genome of Portunus trituberculatus and its Hox gene families provides insights of decapod evolution.</title>
        <authorList>
            <person name="Jeong J.-H."/>
            <person name="Song I."/>
            <person name="Kim S."/>
            <person name="Choi T."/>
            <person name="Kim D."/>
            <person name="Ryu S."/>
            <person name="Kim W."/>
        </authorList>
    </citation>
    <scope>NUCLEOTIDE SEQUENCE [LARGE SCALE GENOMIC DNA]</scope>
    <source>
        <tissue evidence="2">Muscle</tissue>
    </source>
</reference>
<keyword evidence="1" id="KW-0472">Membrane</keyword>
<name>A0A5B7DVK2_PORTR</name>
<evidence type="ECO:0000313" key="2">
    <source>
        <dbReference type="EMBL" id="MPC25127.1"/>
    </source>
</evidence>
<protein>
    <submittedName>
        <fullName evidence="2">Uncharacterized protein</fullName>
    </submittedName>
</protein>
<dbReference type="AlphaFoldDB" id="A0A5B7DVK2"/>
<dbReference type="EMBL" id="VSRR010001419">
    <property type="protein sequence ID" value="MPC25127.1"/>
    <property type="molecule type" value="Genomic_DNA"/>
</dbReference>
<feature type="transmembrane region" description="Helical" evidence="1">
    <location>
        <begin position="59"/>
        <end position="80"/>
    </location>
</feature>
<comment type="caution">
    <text evidence="2">The sequence shown here is derived from an EMBL/GenBank/DDBJ whole genome shotgun (WGS) entry which is preliminary data.</text>
</comment>
<keyword evidence="1" id="KW-1133">Transmembrane helix</keyword>
<keyword evidence="1" id="KW-0812">Transmembrane</keyword>
<keyword evidence="3" id="KW-1185">Reference proteome</keyword>
<evidence type="ECO:0000313" key="3">
    <source>
        <dbReference type="Proteomes" id="UP000324222"/>
    </source>
</evidence>
<organism evidence="2 3">
    <name type="scientific">Portunus trituberculatus</name>
    <name type="common">Swimming crab</name>
    <name type="synonym">Neptunus trituberculatus</name>
    <dbReference type="NCBI Taxonomy" id="210409"/>
    <lineage>
        <taxon>Eukaryota</taxon>
        <taxon>Metazoa</taxon>
        <taxon>Ecdysozoa</taxon>
        <taxon>Arthropoda</taxon>
        <taxon>Crustacea</taxon>
        <taxon>Multicrustacea</taxon>
        <taxon>Malacostraca</taxon>
        <taxon>Eumalacostraca</taxon>
        <taxon>Eucarida</taxon>
        <taxon>Decapoda</taxon>
        <taxon>Pleocyemata</taxon>
        <taxon>Brachyura</taxon>
        <taxon>Eubrachyura</taxon>
        <taxon>Portunoidea</taxon>
        <taxon>Portunidae</taxon>
        <taxon>Portuninae</taxon>
        <taxon>Portunus</taxon>
    </lineage>
</organism>
<accession>A0A5B7DVK2</accession>
<evidence type="ECO:0000256" key="1">
    <source>
        <dbReference type="SAM" id="Phobius"/>
    </source>
</evidence>